<evidence type="ECO:0000313" key="3">
    <source>
        <dbReference type="Proteomes" id="UP000077202"/>
    </source>
</evidence>
<evidence type="ECO:0000313" key="2">
    <source>
        <dbReference type="EMBL" id="OAE33215.1"/>
    </source>
</evidence>
<proteinExistence type="predicted"/>
<dbReference type="EMBL" id="LVLJ01000678">
    <property type="protein sequence ID" value="OAE33215.1"/>
    <property type="molecule type" value="Genomic_DNA"/>
</dbReference>
<dbReference type="AlphaFoldDB" id="A0A176WLF9"/>
<feature type="compositionally biased region" description="Polar residues" evidence="1">
    <location>
        <begin position="117"/>
        <end position="128"/>
    </location>
</feature>
<reference evidence="2" key="1">
    <citation type="submission" date="2016-03" db="EMBL/GenBank/DDBJ databases">
        <title>Mechanisms controlling the formation of the plant cell surface in tip-growing cells are functionally conserved among land plants.</title>
        <authorList>
            <person name="Honkanen S."/>
            <person name="Jones V.A."/>
            <person name="Morieri G."/>
            <person name="Champion C."/>
            <person name="Hetherington A.J."/>
            <person name="Kelly S."/>
            <person name="Saint-Marcoux D."/>
            <person name="Proust H."/>
            <person name="Prescott H."/>
            <person name="Dolan L."/>
        </authorList>
    </citation>
    <scope>NUCLEOTIDE SEQUENCE [LARGE SCALE GENOMIC DNA]</scope>
    <source>
        <tissue evidence="2">Whole gametophyte</tissue>
    </source>
</reference>
<evidence type="ECO:0000256" key="1">
    <source>
        <dbReference type="SAM" id="MobiDB-lite"/>
    </source>
</evidence>
<gene>
    <name evidence="2" type="ORF">AXG93_3105s1220</name>
</gene>
<sequence length="134" mass="14989">MDIRPRQERTVVKVNSGVKNLKPLLDQKTTDPTCKVSIYEDEEHLVFMLLNEGLPSGLSSVAFTLHQSIEDVFTRKVQQYKKKASAMTFSNKDVVCSLQVCRGRPQAGNGQDMEYQASPQSDNLNGETPATLRD</sequence>
<accession>A0A176WLF9</accession>
<comment type="caution">
    <text evidence="2">The sequence shown here is derived from an EMBL/GenBank/DDBJ whole genome shotgun (WGS) entry which is preliminary data.</text>
</comment>
<keyword evidence="3" id="KW-1185">Reference proteome</keyword>
<dbReference type="Proteomes" id="UP000077202">
    <property type="component" value="Unassembled WGS sequence"/>
</dbReference>
<protein>
    <submittedName>
        <fullName evidence="2">Uncharacterized protein</fullName>
    </submittedName>
</protein>
<organism evidence="2 3">
    <name type="scientific">Marchantia polymorpha subsp. ruderalis</name>
    <dbReference type="NCBI Taxonomy" id="1480154"/>
    <lineage>
        <taxon>Eukaryota</taxon>
        <taxon>Viridiplantae</taxon>
        <taxon>Streptophyta</taxon>
        <taxon>Embryophyta</taxon>
        <taxon>Marchantiophyta</taxon>
        <taxon>Marchantiopsida</taxon>
        <taxon>Marchantiidae</taxon>
        <taxon>Marchantiales</taxon>
        <taxon>Marchantiaceae</taxon>
        <taxon>Marchantia</taxon>
    </lineage>
</organism>
<feature type="region of interest" description="Disordered" evidence="1">
    <location>
        <begin position="105"/>
        <end position="134"/>
    </location>
</feature>
<name>A0A176WLF9_MARPO</name>